<sequence length="76" mass="8982">MDDGMYADLMTDIPGLTKEKFNEYHAKSTVDRIDYYEVRFLHYNHLLENKRATGRTKDKLDVEELEKINAGRKSEN</sequence>
<dbReference type="EMBL" id="WVHT01000009">
    <property type="protein sequence ID" value="MXV52714.1"/>
    <property type="molecule type" value="Genomic_DNA"/>
</dbReference>
<dbReference type="Proteomes" id="UP000466586">
    <property type="component" value="Unassembled WGS sequence"/>
</dbReference>
<evidence type="ECO:0000313" key="2">
    <source>
        <dbReference type="Proteomes" id="UP000466586"/>
    </source>
</evidence>
<keyword evidence="2" id="KW-1185">Reference proteome</keyword>
<reference evidence="1 2" key="1">
    <citation type="submission" date="2019-11" db="EMBL/GenBank/DDBJ databases">
        <title>Pedobacter sp. HMF7647 Genome sequencing and assembly.</title>
        <authorList>
            <person name="Kang H."/>
            <person name="Kim H."/>
            <person name="Joh K."/>
        </authorList>
    </citation>
    <scope>NUCLEOTIDE SEQUENCE [LARGE SCALE GENOMIC DNA]</scope>
    <source>
        <strain evidence="1 2">HMF7647</strain>
    </source>
</reference>
<gene>
    <name evidence="1" type="ORF">GS399_17210</name>
</gene>
<dbReference type="AlphaFoldDB" id="A0A7K1YDN5"/>
<comment type="caution">
    <text evidence="1">The sequence shown here is derived from an EMBL/GenBank/DDBJ whole genome shotgun (WGS) entry which is preliminary data.</text>
</comment>
<evidence type="ECO:0000313" key="1">
    <source>
        <dbReference type="EMBL" id="MXV52714.1"/>
    </source>
</evidence>
<proteinExistence type="predicted"/>
<accession>A0A7K1YDN5</accession>
<organism evidence="1 2">
    <name type="scientific">Hufsiella arboris</name>
    <dbReference type="NCBI Taxonomy" id="2695275"/>
    <lineage>
        <taxon>Bacteria</taxon>
        <taxon>Pseudomonadati</taxon>
        <taxon>Bacteroidota</taxon>
        <taxon>Sphingobacteriia</taxon>
        <taxon>Sphingobacteriales</taxon>
        <taxon>Sphingobacteriaceae</taxon>
        <taxon>Hufsiella</taxon>
    </lineage>
</organism>
<dbReference type="RefSeq" id="WP_160845890.1">
    <property type="nucleotide sequence ID" value="NZ_WVHT01000009.1"/>
</dbReference>
<name>A0A7K1YDN5_9SPHI</name>
<protein>
    <submittedName>
        <fullName evidence="1">Uncharacterized protein</fullName>
    </submittedName>
</protein>